<gene>
    <name evidence="1" type="primary">lptD</name>
    <name evidence="3" type="ORF">C8N35_10459</name>
</gene>
<dbReference type="PANTHER" id="PTHR30189:SF1">
    <property type="entry name" value="LPS-ASSEMBLY PROTEIN LPTD"/>
    <property type="match status" value="1"/>
</dbReference>
<keyword evidence="1" id="KW-0998">Cell outer membrane</keyword>
<dbReference type="InterPro" id="IPR007543">
    <property type="entry name" value="LptD_C"/>
</dbReference>
<dbReference type="RefSeq" id="WP_210203505.1">
    <property type="nucleotide sequence ID" value="NZ_QAYG01000004.1"/>
</dbReference>
<dbReference type="InterPro" id="IPR020889">
    <property type="entry name" value="LipoPS_assembly_LptD"/>
</dbReference>
<comment type="caution">
    <text evidence="3">The sequence shown here is derived from an EMBL/GenBank/DDBJ whole genome shotgun (WGS) entry which is preliminary data.</text>
</comment>
<evidence type="ECO:0000256" key="1">
    <source>
        <dbReference type="HAMAP-Rule" id="MF_01411"/>
    </source>
</evidence>
<protein>
    <recommendedName>
        <fullName evidence="1">LPS-assembly protein LptD</fullName>
    </recommendedName>
</protein>
<dbReference type="GO" id="GO:0043165">
    <property type="term" value="P:Gram-negative-bacterium-type cell outer membrane assembly"/>
    <property type="evidence" value="ECO:0007669"/>
    <property type="project" value="UniProtKB-UniRule"/>
</dbReference>
<dbReference type="HAMAP" id="MF_01411">
    <property type="entry name" value="LPS_assembly_LptD"/>
    <property type="match status" value="1"/>
</dbReference>
<evidence type="ECO:0000313" key="4">
    <source>
        <dbReference type="Proteomes" id="UP000244081"/>
    </source>
</evidence>
<dbReference type="Pfam" id="PF04453">
    <property type="entry name" value="LptD"/>
    <property type="match status" value="1"/>
</dbReference>
<dbReference type="InterPro" id="IPR050218">
    <property type="entry name" value="LptD"/>
</dbReference>
<evidence type="ECO:0000313" key="3">
    <source>
        <dbReference type="EMBL" id="PTW60436.1"/>
    </source>
</evidence>
<keyword evidence="4" id="KW-1185">Reference proteome</keyword>
<comment type="similarity">
    <text evidence="1">Belongs to the LptD family.</text>
</comment>
<comment type="subcellular location">
    <subcellularLocation>
        <location evidence="1">Cell outer membrane</location>
    </subcellularLocation>
</comment>
<feature type="domain" description="LptD C-terminal" evidence="2">
    <location>
        <begin position="329"/>
        <end position="734"/>
    </location>
</feature>
<dbReference type="Proteomes" id="UP000244081">
    <property type="component" value="Unassembled WGS sequence"/>
</dbReference>
<dbReference type="AlphaFoldDB" id="A0A2T5V9J4"/>
<dbReference type="EMBL" id="QAYG01000004">
    <property type="protein sequence ID" value="PTW60436.1"/>
    <property type="molecule type" value="Genomic_DNA"/>
</dbReference>
<dbReference type="GO" id="GO:1990351">
    <property type="term" value="C:transporter complex"/>
    <property type="evidence" value="ECO:0007669"/>
    <property type="project" value="TreeGrafter"/>
</dbReference>
<comment type="function">
    <text evidence="1">Involved in the assembly of lipopolysaccharide (LPS) at the surface of the outer membrane.</text>
</comment>
<keyword evidence="1" id="KW-0472">Membrane</keyword>
<keyword evidence="1" id="KW-0732">Signal</keyword>
<comment type="subunit">
    <text evidence="1">Component of the lipopolysaccharide transport and assembly complex.</text>
</comment>
<accession>A0A2T5V9J4</accession>
<proteinExistence type="inferred from homology"/>
<dbReference type="Gene3D" id="2.60.450.10">
    <property type="entry name" value="Lipopolysaccharide (LPS) transport protein A like domain"/>
    <property type="match status" value="1"/>
</dbReference>
<evidence type="ECO:0000259" key="2">
    <source>
        <dbReference type="Pfam" id="PF04453"/>
    </source>
</evidence>
<dbReference type="GO" id="GO:0009279">
    <property type="term" value="C:cell outer membrane"/>
    <property type="evidence" value="ECO:0007669"/>
    <property type="project" value="UniProtKB-SubCell"/>
</dbReference>
<sequence length="805" mass="89301">MSGSSVLPPNRVGVRHPGRAFGCGLKGALRGSISLVAVLAVLASAPGAVLAQAQDDSTIEKMLTRNADPKSQMLLEATELEYNFDKDIVSAIGDVQIYYEGNTLEADRVTLDRKKARLYATGNVRLTEPEGNVIESDSLELSDDFRNGFVRQLRVETIQRTRFTAESAERKNGETTTFKNGIYTVYTKPTNPPDKPPLWRIKATKIVHKEKERTVYYEGARLEFWGVPIAYLPFMSHPDPTLKRKSGFLTPTTVYDEKVGVGVSVPYYWVLGPDKDLTFTATPLSKQGPLLEAMWRQRLENGKYSISLAGIHQAKPENFSGSSGDREWRGYANTKGEFTINERWKWGWDLSRMSDRAFVKDYEIDSNSDALTSSVYLTGLSERNYFDVHAYAFQITQEDDPDSGDANAGAPFSDVGANLQDKQPIVHPVIDYSYIWDNPVVGGELSFAGNLTSLTRNETDAFAYNGIRRFRGVEGTFTRTSVKAQWRRTLIDPIGQMFTPFAYVKADLYFLQSADKNVSTLTDEAFVARAMPAVGLEYRYPFLITTGGSSHVIEPIAQIIVRPSEQRIGELPNDDAQSLVFDDTNLFQWDKFSGNDRSEGGTRANVGFQYKGQFHGLGSVNALFGRSFHIAGTNSYATDDVLATGTNSGLESDDSDYVSRVYFDTNLGLRFGARARFDNDNFAVRRAEVQASGTRGPFSASLGYAFLGAKPAQGIDDDREEILGAGSLRLLTNWRVFGSVRYDLRNSTTVRDAVGLGYDDEGFSASLAYAEDRSRNDGDPVDKTIYLRIGLRTLGDTQLSTNADR</sequence>
<dbReference type="PANTHER" id="PTHR30189">
    <property type="entry name" value="LPS-ASSEMBLY PROTEIN"/>
    <property type="match status" value="1"/>
</dbReference>
<comment type="caution">
    <text evidence="1">Lacks conserved residue(s) required for the propagation of feature annotation.</text>
</comment>
<dbReference type="GO" id="GO:0015920">
    <property type="term" value="P:lipopolysaccharide transport"/>
    <property type="evidence" value="ECO:0007669"/>
    <property type="project" value="InterPro"/>
</dbReference>
<reference evidence="3 4" key="1">
    <citation type="submission" date="2018-04" db="EMBL/GenBank/DDBJ databases">
        <title>Genomic Encyclopedia of Archaeal and Bacterial Type Strains, Phase II (KMG-II): from individual species to whole genera.</title>
        <authorList>
            <person name="Goeker M."/>
        </authorList>
    </citation>
    <scope>NUCLEOTIDE SEQUENCE [LARGE SCALE GENOMIC DNA]</scope>
    <source>
        <strain evidence="3 4">DSM 23382</strain>
    </source>
</reference>
<organism evidence="3 4">
    <name type="scientific">Breoghania corrubedonensis</name>
    <dbReference type="NCBI Taxonomy" id="665038"/>
    <lineage>
        <taxon>Bacteria</taxon>
        <taxon>Pseudomonadati</taxon>
        <taxon>Pseudomonadota</taxon>
        <taxon>Alphaproteobacteria</taxon>
        <taxon>Hyphomicrobiales</taxon>
        <taxon>Stappiaceae</taxon>
        <taxon>Breoghania</taxon>
    </lineage>
</organism>
<name>A0A2T5V9J4_9HYPH</name>